<evidence type="ECO:0000313" key="3">
    <source>
        <dbReference type="Proteomes" id="UP000033070"/>
    </source>
</evidence>
<accession>A0A2Z6GAB6</accession>
<name>A0A2Z6GAB6_9PROT</name>
<evidence type="ECO:0000256" key="1">
    <source>
        <dbReference type="SAM" id="MobiDB-lite"/>
    </source>
</evidence>
<feature type="region of interest" description="Disordered" evidence="1">
    <location>
        <begin position="119"/>
        <end position="138"/>
    </location>
</feature>
<dbReference type="Proteomes" id="UP000033070">
    <property type="component" value="Chromosome"/>
</dbReference>
<dbReference type="EMBL" id="AP018738">
    <property type="protein sequence ID" value="BBE50289.1"/>
    <property type="molecule type" value="Genomic_DNA"/>
</dbReference>
<sequence length="138" mass="15177">MRITFIIILSALLFGLYAVWDEATKEERALATRAAEYIAAQYGNLPLHSNSVPAPGGKTYAFRPARHGLVVFVTYGLTSENERRKVRAAAEQALAHVPELEAVSLESYEAHVTSGKARFHSRETVLRKAPQPKETGAV</sequence>
<proteinExistence type="predicted"/>
<protein>
    <submittedName>
        <fullName evidence="2">Uncharacterized protein</fullName>
    </submittedName>
</protein>
<dbReference type="RefSeq" id="WP_062625310.1">
    <property type="nucleotide sequence ID" value="NZ_AP018738.1"/>
</dbReference>
<reference evidence="2 3" key="1">
    <citation type="submission" date="2018-06" db="EMBL/GenBank/DDBJ databases">
        <title>OYT1 Genome Sequencing.</title>
        <authorList>
            <person name="Kato S."/>
            <person name="Itoh T."/>
            <person name="Ohkuma M."/>
        </authorList>
    </citation>
    <scope>NUCLEOTIDE SEQUENCE [LARGE SCALE GENOMIC DNA]</scope>
    <source>
        <strain evidence="2 3">OYT1</strain>
    </source>
</reference>
<keyword evidence="3" id="KW-1185">Reference proteome</keyword>
<dbReference type="AlphaFoldDB" id="A0A2Z6GAB6"/>
<dbReference type="STRING" id="1188319.OYT1_00028"/>
<dbReference type="KEGG" id="fam:OYT1_ch0723"/>
<evidence type="ECO:0000313" key="2">
    <source>
        <dbReference type="EMBL" id="BBE50289.1"/>
    </source>
</evidence>
<gene>
    <name evidence="2" type="ORF">OYT1_ch0723</name>
</gene>
<organism evidence="2 3">
    <name type="scientific">Ferriphaselus amnicola</name>
    <dbReference type="NCBI Taxonomy" id="1188319"/>
    <lineage>
        <taxon>Bacteria</taxon>
        <taxon>Pseudomonadati</taxon>
        <taxon>Pseudomonadota</taxon>
        <taxon>Betaproteobacteria</taxon>
        <taxon>Nitrosomonadales</taxon>
        <taxon>Gallionellaceae</taxon>
        <taxon>Ferriphaselus</taxon>
    </lineage>
</organism>